<dbReference type="InterPro" id="IPR045756">
    <property type="entry name" value="DUF6183"/>
</dbReference>
<name>A0ABU0T1R6_9ACTN</name>
<dbReference type="Pfam" id="PF19681">
    <property type="entry name" value="DUF6183"/>
    <property type="match status" value="1"/>
</dbReference>
<comment type="caution">
    <text evidence="2">The sequence shown here is derived from an EMBL/GenBank/DDBJ whole genome shotgun (WGS) entry which is preliminary data.</text>
</comment>
<evidence type="ECO:0000313" key="3">
    <source>
        <dbReference type="Proteomes" id="UP001230328"/>
    </source>
</evidence>
<keyword evidence="3" id="KW-1185">Reference proteome</keyword>
<organism evidence="2 3">
    <name type="scientific">Streptomyces umbrinus</name>
    <dbReference type="NCBI Taxonomy" id="67370"/>
    <lineage>
        <taxon>Bacteria</taxon>
        <taxon>Bacillati</taxon>
        <taxon>Actinomycetota</taxon>
        <taxon>Actinomycetes</taxon>
        <taxon>Kitasatosporales</taxon>
        <taxon>Streptomycetaceae</taxon>
        <taxon>Streptomyces</taxon>
        <taxon>Streptomyces phaeochromogenes group</taxon>
    </lineage>
</organism>
<evidence type="ECO:0000313" key="2">
    <source>
        <dbReference type="EMBL" id="MDQ1029731.1"/>
    </source>
</evidence>
<accession>A0ABU0T1R6</accession>
<proteinExistence type="predicted"/>
<sequence length="82" mass="9040">MSPSRITTSTTLVSRPLQRAVGGGGPFPEAVRRASDHRWLRFMAFTDWFHHDTADVAFAVLDPSRTRVAVLAATDTDADAHF</sequence>
<reference evidence="2 3" key="1">
    <citation type="submission" date="2023-07" db="EMBL/GenBank/DDBJ databases">
        <title>Comparative genomics of wheat-associated soil bacteria to identify genetic determinants of phenazine resistance.</title>
        <authorList>
            <person name="Mouncey N."/>
        </authorList>
    </citation>
    <scope>NUCLEOTIDE SEQUENCE [LARGE SCALE GENOMIC DNA]</scope>
    <source>
        <strain evidence="2 3">V2I4</strain>
    </source>
</reference>
<dbReference type="RefSeq" id="WP_307525050.1">
    <property type="nucleotide sequence ID" value="NZ_JAUSZI010000002.1"/>
</dbReference>
<feature type="compositionally biased region" description="Polar residues" evidence="1">
    <location>
        <begin position="1"/>
        <end position="13"/>
    </location>
</feature>
<feature type="region of interest" description="Disordered" evidence="1">
    <location>
        <begin position="1"/>
        <end position="28"/>
    </location>
</feature>
<gene>
    <name evidence="2" type="ORF">QF035_007313</name>
</gene>
<dbReference type="Proteomes" id="UP001230328">
    <property type="component" value="Unassembled WGS sequence"/>
</dbReference>
<evidence type="ECO:0000256" key="1">
    <source>
        <dbReference type="SAM" id="MobiDB-lite"/>
    </source>
</evidence>
<protein>
    <submittedName>
        <fullName evidence="2">Uncharacterized protein</fullName>
    </submittedName>
</protein>
<dbReference type="EMBL" id="JAUSZI010000002">
    <property type="protein sequence ID" value="MDQ1029731.1"/>
    <property type="molecule type" value="Genomic_DNA"/>
</dbReference>